<proteinExistence type="predicted"/>
<dbReference type="AlphaFoldDB" id="A0A8K0X6V3"/>
<dbReference type="Gene3D" id="3.40.50.1820">
    <property type="entry name" value="alpha/beta hydrolase"/>
    <property type="match status" value="1"/>
</dbReference>
<feature type="domain" description="Serine hydrolase" evidence="2">
    <location>
        <begin position="3"/>
        <end position="218"/>
    </location>
</feature>
<protein>
    <submittedName>
        <fullName evidence="3">Serine hydrolase FSH</fullName>
    </submittedName>
</protein>
<dbReference type="EMBL" id="JAGPXD010000002">
    <property type="protein sequence ID" value="KAH7369282.1"/>
    <property type="molecule type" value="Genomic_DNA"/>
</dbReference>
<evidence type="ECO:0000259" key="2">
    <source>
        <dbReference type="Pfam" id="PF03959"/>
    </source>
</evidence>
<comment type="caution">
    <text evidence="3">The sequence shown here is derived from an EMBL/GenBank/DDBJ whole genome shotgun (WGS) entry which is preliminary data.</text>
</comment>
<organism evidence="3 4">
    <name type="scientific">Plectosphaerella cucumerina</name>
    <dbReference type="NCBI Taxonomy" id="40658"/>
    <lineage>
        <taxon>Eukaryota</taxon>
        <taxon>Fungi</taxon>
        <taxon>Dikarya</taxon>
        <taxon>Ascomycota</taxon>
        <taxon>Pezizomycotina</taxon>
        <taxon>Sordariomycetes</taxon>
        <taxon>Hypocreomycetidae</taxon>
        <taxon>Glomerellales</taxon>
        <taxon>Plectosphaerellaceae</taxon>
        <taxon>Plectosphaerella</taxon>
    </lineage>
</organism>
<evidence type="ECO:0000256" key="1">
    <source>
        <dbReference type="ARBA" id="ARBA00022801"/>
    </source>
</evidence>
<dbReference type="GO" id="GO:0016787">
    <property type="term" value="F:hydrolase activity"/>
    <property type="evidence" value="ECO:0007669"/>
    <property type="project" value="UniProtKB-KW"/>
</dbReference>
<dbReference type="InterPro" id="IPR029058">
    <property type="entry name" value="AB_hydrolase_fold"/>
</dbReference>
<dbReference type="PANTHER" id="PTHR48070">
    <property type="entry name" value="ESTERASE OVCA2"/>
    <property type="match status" value="1"/>
</dbReference>
<dbReference type="GO" id="GO:0005634">
    <property type="term" value="C:nucleus"/>
    <property type="evidence" value="ECO:0007669"/>
    <property type="project" value="TreeGrafter"/>
</dbReference>
<dbReference type="SUPFAM" id="SSF53474">
    <property type="entry name" value="alpha/beta-Hydrolases"/>
    <property type="match status" value="1"/>
</dbReference>
<sequence length="238" mass="25854">MADLRVLCLHGQQASAEILEWQLGPLASKFEHHLGMTFHQVDGLIEADPDPCFEGIFEPPFFDWVQWRSPDDSRVNSTSSDASLATVRAAFELLDHVVEEQGPFDGILGFSQGASVACAYLAHLDRRDGSCSPFRFAIFFSSGGLSADHLLLLHRLSGMTDKEQQKTPALEGLLSMPALHVHGNADKLKDDALAMVRLWQPGSAVVASHQGGHVIPRDVASIGRIVSAAKLMMQSVVS</sequence>
<gene>
    <name evidence="3" type="ORF">B0T11DRAFT_72218</name>
</gene>
<dbReference type="InterPro" id="IPR005645">
    <property type="entry name" value="FSH-like_dom"/>
</dbReference>
<dbReference type="GO" id="GO:0005737">
    <property type="term" value="C:cytoplasm"/>
    <property type="evidence" value="ECO:0007669"/>
    <property type="project" value="TreeGrafter"/>
</dbReference>
<evidence type="ECO:0000313" key="4">
    <source>
        <dbReference type="Proteomes" id="UP000813385"/>
    </source>
</evidence>
<dbReference type="Proteomes" id="UP000813385">
    <property type="component" value="Unassembled WGS sequence"/>
</dbReference>
<name>A0A8K0X6V3_9PEZI</name>
<dbReference type="GO" id="GO:0019748">
    <property type="term" value="P:secondary metabolic process"/>
    <property type="evidence" value="ECO:0007669"/>
    <property type="project" value="TreeGrafter"/>
</dbReference>
<accession>A0A8K0X6V3</accession>
<keyword evidence="1 3" id="KW-0378">Hydrolase</keyword>
<evidence type="ECO:0000313" key="3">
    <source>
        <dbReference type="EMBL" id="KAH7369282.1"/>
    </source>
</evidence>
<reference evidence="3" key="1">
    <citation type="journal article" date="2021" name="Nat. Commun.">
        <title>Genetic determinants of endophytism in the Arabidopsis root mycobiome.</title>
        <authorList>
            <person name="Mesny F."/>
            <person name="Miyauchi S."/>
            <person name="Thiergart T."/>
            <person name="Pickel B."/>
            <person name="Atanasova L."/>
            <person name="Karlsson M."/>
            <person name="Huettel B."/>
            <person name="Barry K.W."/>
            <person name="Haridas S."/>
            <person name="Chen C."/>
            <person name="Bauer D."/>
            <person name="Andreopoulos W."/>
            <person name="Pangilinan J."/>
            <person name="LaButti K."/>
            <person name="Riley R."/>
            <person name="Lipzen A."/>
            <person name="Clum A."/>
            <person name="Drula E."/>
            <person name="Henrissat B."/>
            <person name="Kohler A."/>
            <person name="Grigoriev I.V."/>
            <person name="Martin F.M."/>
            <person name="Hacquard S."/>
        </authorList>
    </citation>
    <scope>NUCLEOTIDE SEQUENCE</scope>
    <source>
        <strain evidence="3">MPI-CAGE-AT-0016</strain>
    </source>
</reference>
<dbReference type="PANTHER" id="PTHR48070:SF4">
    <property type="entry name" value="ESTERASE ALNB"/>
    <property type="match status" value="1"/>
</dbReference>
<dbReference type="Pfam" id="PF03959">
    <property type="entry name" value="FSH1"/>
    <property type="match status" value="1"/>
</dbReference>
<dbReference type="OrthoDB" id="414698at2759"/>
<dbReference type="InterPro" id="IPR050593">
    <property type="entry name" value="LovG"/>
</dbReference>
<keyword evidence="4" id="KW-1185">Reference proteome</keyword>